<sequence>MYNSIQQFLDFGIENIRETIEKFIEQGDDVTNLILGLQKDIFELGRNIVSEVLEGMDEHLRKSGLRKQQWEIIRKDSSSILTSFGMTNYSRTYFLSKETGERKYLVDGIVGIEPHERVTDDVVINAIDEAVDSTYRKGGERASYVDKISKQAVMDKIHNLEVVQPSAANKCKKDNKVLFIEADEDHVAQQRKKREKPKKPNQKDILMPKMVYVHEGIDYDKSTAKRKVLKNARYFGGILNSEELWLEVSRYIDEVYNINKVETIYLSGDGASWIKHGFRRANLF</sequence>
<keyword evidence="3" id="KW-1185">Reference proteome</keyword>
<gene>
    <name evidence="2" type="ORF">LY28_03766</name>
</gene>
<comment type="similarity">
    <text evidence="1">Belongs to the UPF0236 family.</text>
</comment>
<comment type="caution">
    <text evidence="2">The sequence shown here is derived from an EMBL/GenBank/DDBJ whole genome shotgun (WGS) entry which is preliminary data.</text>
</comment>
<reference evidence="2 3" key="1">
    <citation type="submission" date="2018-06" db="EMBL/GenBank/DDBJ databases">
        <title>Genomic Encyclopedia of Type Strains, Phase I: the one thousand microbial genomes (KMG-I) project.</title>
        <authorList>
            <person name="Kyrpides N."/>
        </authorList>
    </citation>
    <scope>NUCLEOTIDE SEQUENCE [LARGE SCALE GENOMIC DNA]</scope>
    <source>
        <strain evidence="2 3">DSM 19573</strain>
    </source>
</reference>
<accession>A0A318XGW9</accession>
<dbReference type="EMBL" id="QKMR01000042">
    <property type="protein sequence ID" value="PYG83908.1"/>
    <property type="molecule type" value="Genomic_DNA"/>
</dbReference>
<dbReference type="AlphaFoldDB" id="A0A318XGW9"/>
<organism evidence="2 3">
    <name type="scientific">Ruminiclostridium sufflavum DSM 19573</name>
    <dbReference type="NCBI Taxonomy" id="1121337"/>
    <lineage>
        <taxon>Bacteria</taxon>
        <taxon>Bacillati</taxon>
        <taxon>Bacillota</taxon>
        <taxon>Clostridia</taxon>
        <taxon>Eubacteriales</taxon>
        <taxon>Oscillospiraceae</taxon>
        <taxon>Ruminiclostridium</taxon>
    </lineage>
</organism>
<evidence type="ECO:0000313" key="2">
    <source>
        <dbReference type="EMBL" id="PYG83908.1"/>
    </source>
</evidence>
<evidence type="ECO:0000313" key="3">
    <source>
        <dbReference type="Proteomes" id="UP000248132"/>
    </source>
</evidence>
<dbReference type="InterPro" id="IPR009620">
    <property type="entry name" value="UPF0236"/>
</dbReference>
<name>A0A318XGW9_9FIRM</name>
<proteinExistence type="inferred from homology"/>
<dbReference type="Proteomes" id="UP000248132">
    <property type="component" value="Unassembled WGS sequence"/>
</dbReference>
<dbReference type="Pfam" id="PF06782">
    <property type="entry name" value="UPF0236"/>
    <property type="match status" value="1"/>
</dbReference>
<protein>
    <submittedName>
        <fullName evidence="2">Uncharacterized protein UPF0236</fullName>
    </submittedName>
</protein>
<evidence type="ECO:0000256" key="1">
    <source>
        <dbReference type="ARBA" id="ARBA00006539"/>
    </source>
</evidence>